<accession>A0ABX3D0S0</accession>
<keyword evidence="1" id="KW-0472">Membrane</keyword>
<feature type="transmembrane region" description="Helical" evidence="1">
    <location>
        <begin position="30"/>
        <end position="52"/>
    </location>
</feature>
<dbReference type="Proteomes" id="UP000242153">
    <property type="component" value="Unassembled WGS sequence"/>
</dbReference>
<sequence>MVQLSFLILYAWINNAFKGDINFSREWTDAYAIGIIIFYFLMILPFFIALGIHIYKGVGKLEITRTAKVTMMIIYTLFSLVFSVTGFYLHLFFYYGLAP</sequence>
<comment type="caution">
    <text evidence="2">The sequence shown here is derived from an EMBL/GenBank/DDBJ whole genome shotgun (WGS) entry which is preliminary data.</text>
</comment>
<proteinExistence type="predicted"/>
<reference evidence="2" key="1">
    <citation type="submission" date="2016-07" db="EMBL/GenBank/DDBJ databases">
        <title>Draft genome Planococcus salivarum.</title>
        <authorList>
            <person name="See-Too W.S."/>
        </authorList>
    </citation>
    <scope>NUCLEOTIDE SEQUENCE [LARGE SCALE GENOMIC DNA]</scope>
    <source>
        <strain evidence="2">DSM 23820</strain>
    </source>
</reference>
<keyword evidence="1" id="KW-1133">Transmembrane helix</keyword>
<evidence type="ECO:0000256" key="1">
    <source>
        <dbReference type="SAM" id="Phobius"/>
    </source>
</evidence>
<organism evidence="2 3">
    <name type="scientific">Planococcus salinarum</name>
    <dbReference type="NCBI Taxonomy" id="622695"/>
    <lineage>
        <taxon>Bacteria</taxon>
        <taxon>Bacillati</taxon>
        <taxon>Bacillota</taxon>
        <taxon>Bacilli</taxon>
        <taxon>Bacillales</taxon>
        <taxon>Caryophanaceae</taxon>
        <taxon>Planococcus</taxon>
    </lineage>
</organism>
<dbReference type="EMBL" id="MBQG01000102">
    <property type="protein sequence ID" value="OHX51145.1"/>
    <property type="molecule type" value="Genomic_DNA"/>
</dbReference>
<evidence type="ECO:0000313" key="3">
    <source>
        <dbReference type="Proteomes" id="UP000242153"/>
    </source>
</evidence>
<keyword evidence="3" id="KW-1185">Reference proteome</keyword>
<feature type="transmembrane region" description="Helical" evidence="1">
    <location>
        <begin position="73"/>
        <end position="97"/>
    </location>
</feature>
<keyword evidence="1" id="KW-0812">Transmembrane</keyword>
<gene>
    <name evidence="2" type="ORF">BB776_00745</name>
</gene>
<name>A0ABX3D0S0_9BACL</name>
<protein>
    <submittedName>
        <fullName evidence="2">Uncharacterized protein</fullName>
    </submittedName>
</protein>
<evidence type="ECO:0000313" key="2">
    <source>
        <dbReference type="EMBL" id="OHX51145.1"/>
    </source>
</evidence>